<feature type="non-terminal residue" evidence="1">
    <location>
        <position position="46"/>
    </location>
</feature>
<dbReference type="AlphaFoldDB" id="A0A0K2TD69"/>
<protein>
    <submittedName>
        <fullName evidence="1">Uncharacterized protein</fullName>
    </submittedName>
</protein>
<accession>A0A0K2TD69</accession>
<name>A0A0K2TD69_LEPSM</name>
<organism evidence="1">
    <name type="scientific">Lepeophtheirus salmonis</name>
    <name type="common">Salmon louse</name>
    <name type="synonym">Caligus salmonis</name>
    <dbReference type="NCBI Taxonomy" id="72036"/>
    <lineage>
        <taxon>Eukaryota</taxon>
        <taxon>Metazoa</taxon>
        <taxon>Ecdysozoa</taxon>
        <taxon>Arthropoda</taxon>
        <taxon>Crustacea</taxon>
        <taxon>Multicrustacea</taxon>
        <taxon>Hexanauplia</taxon>
        <taxon>Copepoda</taxon>
        <taxon>Siphonostomatoida</taxon>
        <taxon>Caligidae</taxon>
        <taxon>Lepeophtheirus</taxon>
    </lineage>
</organism>
<proteinExistence type="predicted"/>
<sequence length="46" mass="5333">MYHHITTLTDVCVCNVARSNLLGFSSLTGFYLRGVRPYIKKMLRAW</sequence>
<reference evidence="1" key="1">
    <citation type="submission" date="2014-05" db="EMBL/GenBank/DDBJ databases">
        <authorList>
            <person name="Chronopoulou M."/>
        </authorList>
    </citation>
    <scope>NUCLEOTIDE SEQUENCE</scope>
    <source>
        <tissue evidence="1">Whole organism</tissue>
    </source>
</reference>
<evidence type="ECO:0000313" key="1">
    <source>
        <dbReference type="EMBL" id="CDW23953.1"/>
    </source>
</evidence>
<dbReference type="EMBL" id="HACA01006592">
    <property type="protein sequence ID" value="CDW23953.1"/>
    <property type="molecule type" value="Transcribed_RNA"/>
</dbReference>